<sequence>MSSRTIAIALMGIVGISGCSLAPKYEHPSVVMPSSWEGGAHPKESVFAGGKLSWDEFVLSKNLKKSIQIALENNKDLKQALINLEATQRLYGIQRADRFLQLEAQAGGSRQRIPADLSQSGEAIIQHSYSVGLGVSAFELDLFGRVKSLSEAALEEYLATKYASYAVRIALVGEVMRVWIERQRAHERVKILLGMVDSHKKSQSLIKERYEKGASGAMEYQEAVNLAIKAQMDRYKAQAELQQAENALVALLGLKSALELPAMEEEEAILHGEITPYLPSELLQRRPDIGAAEHRLKSKYANIGAARAAFFPRIILTANGGSSSELLSKLFDGGSGAWSFAPQITLPIFDAGKNQNSLELAKLRRDEALVEYERSIEIAFKEVKDALSLSASLHRIEKASKESMQNEEKRLKLSASRYSAGMDSHVHYLEAERRWLSERLAWVEAKSADEVAMATLFKVLGGGWNPEEILGEDEGLGANKEE</sequence>
<dbReference type="InterPro" id="IPR010131">
    <property type="entry name" value="MdtP/NodT-like"/>
</dbReference>
<comment type="subcellular location">
    <subcellularLocation>
        <location evidence="2">Cell membrane</location>
        <topology evidence="2">Lipid-anchor</topology>
    </subcellularLocation>
</comment>
<evidence type="ECO:0000256" key="2">
    <source>
        <dbReference type="RuleBase" id="RU362097"/>
    </source>
</evidence>
<dbReference type="SUPFAM" id="SSF56954">
    <property type="entry name" value="Outer membrane efflux proteins (OEP)"/>
    <property type="match status" value="1"/>
</dbReference>
<dbReference type="PANTHER" id="PTHR30203">
    <property type="entry name" value="OUTER MEMBRANE CATION EFFLUX PROTEIN"/>
    <property type="match status" value="1"/>
</dbReference>
<protein>
    <submittedName>
        <fullName evidence="4">OUTER MEMBRANE CHANNEL PROTEIN</fullName>
    </submittedName>
</protein>
<dbReference type="GO" id="GO:0015562">
    <property type="term" value="F:efflux transmembrane transporter activity"/>
    <property type="evidence" value="ECO:0007669"/>
    <property type="project" value="InterPro"/>
</dbReference>
<dbReference type="Proteomes" id="UP000000422">
    <property type="component" value="Chromosome"/>
</dbReference>
<evidence type="ECO:0000313" key="4">
    <source>
        <dbReference type="EMBL" id="CAE10009.1"/>
    </source>
</evidence>
<evidence type="ECO:0000313" key="5">
    <source>
        <dbReference type="Proteomes" id="UP000000422"/>
    </source>
</evidence>
<dbReference type="RefSeq" id="WP_011138806.1">
    <property type="nucleotide sequence ID" value="NC_005090.1"/>
</dbReference>
<keyword evidence="2" id="KW-0472">Membrane</keyword>
<keyword evidence="5" id="KW-1185">Reference proteome</keyword>
<accession>Q7M9H9</accession>
<organism evidence="5">
    <name type="scientific">Wolinella succinogenes (strain ATCC 29543 / DSM 1740 / CCUG 13145 / JCM 31913 / LMG 7466 / NCTC 11488 / FDC 602W)</name>
    <name type="common">Vibrio succinogenes</name>
    <dbReference type="NCBI Taxonomy" id="273121"/>
    <lineage>
        <taxon>Bacteria</taxon>
        <taxon>Pseudomonadati</taxon>
        <taxon>Campylobacterota</taxon>
        <taxon>Epsilonproteobacteria</taxon>
        <taxon>Campylobacterales</taxon>
        <taxon>Helicobacteraceae</taxon>
        <taxon>Wolinella</taxon>
    </lineage>
</organism>
<dbReference type="AlphaFoldDB" id="Q7M9H9"/>
<dbReference type="EMBL" id="BX571659">
    <property type="protein sequence ID" value="CAE10009.1"/>
    <property type="molecule type" value="Genomic_DNA"/>
</dbReference>
<feature type="coiled-coil region" evidence="3">
    <location>
        <begin position="60"/>
        <end position="87"/>
    </location>
</feature>
<keyword evidence="3" id="KW-0175">Coiled coil</keyword>
<proteinExistence type="inferred from homology"/>
<dbReference type="Gene3D" id="1.20.1600.10">
    <property type="entry name" value="Outer membrane efflux proteins (OEP)"/>
    <property type="match status" value="1"/>
</dbReference>
<reference evidence="4 5" key="1">
    <citation type="journal article" date="2003" name="Proc. Natl. Acad. Sci. U.S.A.">
        <title>Complete genome sequence and analysis of Wolinella succinogenes.</title>
        <authorList>
            <person name="Baar C."/>
            <person name="Eppinger M."/>
            <person name="Raddatz G."/>
            <person name="Simon JM."/>
            <person name="Lanz C."/>
            <person name="Klimmek O."/>
            <person name="Nandakumar R."/>
            <person name="Gross R."/>
            <person name="Rosinus A."/>
            <person name="Keller H."/>
            <person name="Jagtap P."/>
            <person name="Linke B."/>
            <person name="Meyer F."/>
            <person name="Lederer H."/>
            <person name="Schuster S.C."/>
        </authorList>
    </citation>
    <scope>NUCLEOTIDE SEQUENCE [LARGE SCALE GENOMIC DNA]</scope>
    <source>
        <strain evidence="5">ATCC 29543 / DSM 1740 / CCUG 13145 / JCM 31913 / LMG 7466 / NCTC 11488 / FDC 602W</strain>
    </source>
</reference>
<dbReference type="InterPro" id="IPR003423">
    <property type="entry name" value="OMP_efflux"/>
</dbReference>
<gene>
    <name evidence="4" type="primary">ARPC</name>
    <name evidence="4" type="ordered locus">WS0904</name>
</gene>
<evidence type="ECO:0000256" key="1">
    <source>
        <dbReference type="ARBA" id="ARBA00007613"/>
    </source>
</evidence>
<name>Q7M9H9_WOLSU</name>
<dbReference type="NCBIfam" id="TIGR01845">
    <property type="entry name" value="outer_NodT"/>
    <property type="match status" value="1"/>
</dbReference>
<dbReference type="eggNOG" id="COG1538">
    <property type="taxonomic scope" value="Bacteria"/>
</dbReference>
<dbReference type="Gene3D" id="2.20.200.10">
    <property type="entry name" value="Outer membrane efflux proteins (OEP)"/>
    <property type="match status" value="1"/>
</dbReference>
<keyword evidence="2" id="KW-0449">Lipoprotein</keyword>
<comment type="similarity">
    <text evidence="1 2">Belongs to the outer membrane factor (OMF) (TC 1.B.17) family.</text>
</comment>
<keyword evidence="2" id="KW-0564">Palmitate</keyword>
<dbReference type="PROSITE" id="PS51257">
    <property type="entry name" value="PROKAR_LIPOPROTEIN"/>
    <property type="match status" value="1"/>
</dbReference>
<dbReference type="KEGG" id="wsu:WS0904"/>
<dbReference type="STRING" id="273121.WS0904"/>
<dbReference type="PANTHER" id="PTHR30203:SF32">
    <property type="entry name" value="CATION EFFLUX SYSTEM PROTEIN CUSC"/>
    <property type="match status" value="1"/>
</dbReference>
<dbReference type="HOGENOM" id="CLU_012817_13_3_7"/>
<keyword evidence="2" id="KW-0812">Transmembrane</keyword>
<dbReference type="GO" id="GO:0005886">
    <property type="term" value="C:plasma membrane"/>
    <property type="evidence" value="ECO:0007669"/>
    <property type="project" value="UniProtKB-SubCell"/>
</dbReference>
<keyword evidence="2" id="KW-1134">Transmembrane beta strand</keyword>
<dbReference type="Pfam" id="PF02321">
    <property type="entry name" value="OEP"/>
    <property type="match status" value="2"/>
</dbReference>
<evidence type="ECO:0000256" key="3">
    <source>
        <dbReference type="SAM" id="Coils"/>
    </source>
</evidence>